<accession>A0A0J9CE32</accession>
<dbReference type="Proteomes" id="UP000037392">
    <property type="component" value="Unassembled WGS sequence"/>
</dbReference>
<protein>
    <submittedName>
        <fullName evidence="1">Uncharacterized protein</fullName>
    </submittedName>
</protein>
<dbReference type="EMBL" id="ADLK01000008">
    <property type="protein sequence ID" value="KMW22764.1"/>
    <property type="molecule type" value="Genomic_DNA"/>
</dbReference>
<organism evidence="1 2">
    <name type="scientific">[Clostridium] citroniae WAL-19142</name>
    <dbReference type="NCBI Taxonomy" id="742734"/>
    <lineage>
        <taxon>Bacteria</taxon>
        <taxon>Bacillati</taxon>
        <taxon>Bacillota</taxon>
        <taxon>Clostridia</taxon>
        <taxon>Lachnospirales</taxon>
        <taxon>Lachnospiraceae</taxon>
        <taxon>Enterocloster</taxon>
    </lineage>
</organism>
<dbReference type="GeneID" id="93164746"/>
<gene>
    <name evidence="1" type="ORF">HMPREF9470_01299</name>
</gene>
<sequence length="272" mass="30858">MRKMIFSLFLLLFTVLIMLLSIAGPELFARYRDKAILGQIYTRAMESDGEGYRYTLSPGEKLYILSESLGRQMFPESEQYALTRDSGYGDLDGTYAFVLNHKGPSGKEITDYQIYETCNQGLAALKELGILPDTVRNVDSGAYDATLYSAIDVLEPRNNVAVWKLELASIQKNTDRENRLMEAYIDADNGKIYEFYARTPLTWENMDPDRIAGDWAEYMGLEAPTPYETDNPLMEATPYFSKYVCSGVGDQKTIVTIGFYEGINELFLKISR</sequence>
<dbReference type="RefSeq" id="WP_007862895.1">
    <property type="nucleotide sequence ID" value="NZ_KQ235876.1"/>
</dbReference>
<evidence type="ECO:0000313" key="1">
    <source>
        <dbReference type="EMBL" id="KMW22764.1"/>
    </source>
</evidence>
<dbReference type="AlphaFoldDB" id="A0A0J9CE32"/>
<proteinExistence type="predicted"/>
<dbReference type="OrthoDB" id="2037345at2"/>
<evidence type="ECO:0000313" key="2">
    <source>
        <dbReference type="Proteomes" id="UP000037392"/>
    </source>
</evidence>
<reference evidence="1 2" key="1">
    <citation type="submission" date="2011-04" db="EMBL/GenBank/DDBJ databases">
        <title>The Genome Sequence of Clostridium citroniae WAL-19142.</title>
        <authorList>
            <consortium name="The Broad Institute Genome Sequencing Platform"/>
            <person name="Earl A."/>
            <person name="Ward D."/>
            <person name="Feldgarden M."/>
            <person name="Gevers D."/>
            <person name="Warren Y.A."/>
            <person name="Tyrrell K.L."/>
            <person name="Citron D.M."/>
            <person name="Goldstein E.J."/>
            <person name="Daigneault M."/>
            <person name="Allen-Vercoe E."/>
            <person name="Young S.K."/>
            <person name="Zeng Q."/>
            <person name="Gargeya S."/>
            <person name="Fitzgerald M."/>
            <person name="Haas B."/>
            <person name="Abouelleil A."/>
            <person name="Alvarado L."/>
            <person name="Arachchi H.M."/>
            <person name="Berlin A."/>
            <person name="Brown A."/>
            <person name="Chapman S.B."/>
            <person name="Chen Z."/>
            <person name="Dunbar C."/>
            <person name="Freedman E."/>
            <person name="Gearin G."/>
            <person name="Gellesch M."/>
            <person name="Goldberg J."/>
            <person name="Griggs A."/>
            <person name="Gujja S."/>
            <person name="Heilman E.R."/>
            <person name="Heiman D."/>
            <person name="Howarth C."/>
            <person name="Larson L."/>
            <person name="Lui A."/>
            <person name="MacDonald P.J."/>
            <person name="Mehta T."/>
            <person name="Montmayeur A."/>
            <person name="Murphy C."/>
            <person name="Neiman D."/>
            <person name="Pearson M."/>
            <person name="Priest M."/>
            <person name="Roberts A."/>
            <person name="Saif S."/>
            <person name="Shea T."/>
            <person name="Shenoy N."/>
            <person name="Sisk P."/>
            <person name="Stolte C."/>
            <person name="Sykes S."/>
            <person name="White J."/>
            <person name="Yandava C."/>
            <person name="Wortman J."/>
            <person name="Nusbaum C."/>
            <person name="Birren B."/>
        </authorList>
    </citation>
    <scope>NUCLEOTIDE SEQUENCE [LARGE SCALE GENOMIC DNA]</scope>
    <source>
        <strain evidence="1 2">WAL-19142</strain>
    </source>
</reference>
<dbReference type="PATRIC" id="fig|742734.4.peg.1393"/>
<comment type="caution">
    <text evidence="1">The sequence shown here is derived from an EMBL/GenBank/DDBJ whole genome shotgun (WGS) entry which is preliminary data.</text>
</comment>
<name>A0A0J9CE32_9FIRM</name>